<dbReference type="AlphaFoldDB" id="A0A832XFL4"/>
<dbReference type="EMBL" id="DVAD01000003">
    <property type="protein sequence ID" value="HIJ99273.1"/>
    <property type="molecule type" value="Genomic_DNA"/>
</dbReference>
<evidence type="ECO:0000313" key="2">
    <source>
        <dbReference type="Proteomes" id="UP000604391"/>
    </source>
</evidence>
<evidence type="ECO:0000313" key="1">
    <source>
        <dbReference type="EMBL" id="HIJ99273.1"/>
    </source>
</evidence>
<dbReference type="Proteomes" id="UP000604391">
    <property type="component" value="Unassembled WGS sequence"/>
</dbReference>
<sequence length="159" mass="17776">MTNRKAYDELSQDNKEKLVCALFATKYPGLSSDCGVDVDVAAYSLRAACVLIAEEEDELVKKIIVLLEEHNDFIESLSSEILTQYVSDLNKSDEFEKGRDELVLITGRKWESSSFSDGGKKVLTVLDMDSLLAGIEKHSSKDTKQAKHLRNLAKTFNII</sequence>
<proteinExistence type="predicted"/>
<comment type="caution">
    <text evidence="1">The sequence shown here is derived from an EMBL/GenBank/DDBJ whole genome shotgun (WGS) entry which is preliminary data.</text>
</comment>
<accession>A0A832XFL4</accession>
<gene>
    <name evidence="1" type="ORF">H1011_00430</name>
</gene>
<reference evidence="1 2" key="1">
    <citation type="journal article" name="Nat. Commun.">
        <title>Undinarchaeota illuminate DPANN phylogeny and the impact of gene transfer on archaeal evolution.</title>
        <authorList>
            <person name="Dombrowski N."/>
            <person name="Williams T.A."/>
            <person name="Sun J."/>
            <person name="Woodcroft B.J."/>
            <person name="Lee J.H."/>
            <person name="Minh B.Q."/>
            <person name="Rinke C."/>
            <person name="Spang A."/>
        </authorList>
    </citation>
    <scope>NUCLEOTIDE SEQUENCE [LARGE SCALE GENOMIC DNA]</scope>
    <source>
        <strain evidence="1">MAG_bin17</strain>
    </source>
</reference>
<organism evidence="1 2">
    <name type="scientific">Candidatus Undinarchaeum marinum</name>
    <dbReference type="NCBI Taxonomy" id="2756141"/>
    <lineage>
        <taxon>Archaea</taxon>
        <taxon>Candidatus Undinarchaeota</taxon>
        <taxon>Candidatus Undinarchaeia</taxon>
        <taxon>Candidatus Undinarchaeales</taxon>
        <taxon>Candidatus Undinarchaeaceae</taxon>
        <taxon>Candidatus Undinarchaeum</taxon>
    </lineage>
</organism>
<name>A0A832XFL4_9ARCH</name>
<keyword evidence="2" id="KW-1185">Reference proteome</keyword>
<protein>
    <submittedName>
        <fullName evidence="1">Uncharacterized protein</fullName>
    </submittedName>
</protein>